<protein>
    <recommendedName>
        <fullName evidence="7">TLC domain-containing protein</fullName>
    </recommendedName>
</protein>
<feature type="transmembrane region" description="Helical" evidence="6">
    <location>
        <begin position="293"/>
        <end position="314"/>
    </location>
</feature>
<dbReference type="InterPro" id="IPR016439">
    <property type="entry name" value="Lag1/Lac1-like"/>
</dbReference>
<sequence length="337" mass="39969">MSGKQTEAEEAMPKRFPITDYFLHYVGKSKMQLLFFLMFMLIFPFLGVFLREIGRIIESRKLENPSYPYPEYSDFLLALTTCGLLLLIMHTFKISLRGVARSAISKRYPVSQRNDRADRLLDRLFKGIYFMFSFGFGYYIAKDLDFFPPALGGKGSANYMFDGYPYQEKQPLLREYLMIQLGYHLKSLVIHLWSKPRNDFMEMLLHHFMTVFLISLAYMMNYVNMSILVLYTHDFADIFGCFVQTFVDTDRVYCTLTSYILLLITWFYTRIWVFPNELIRAACYESTTEIHGLWLLGGMLHFLLVLHVYWYYLFLKMGYKFLKTSHAEDIQHKIETH</sequence>
<organism evidence="8 9">
    <name type="scientific">Blepharisma stoltei</name>
    <dbReference type="NCBI Taxonomy" id="1481888"/>
    <lineage>
        <taxon>Eukaryota</taxon>
        <taxon>Sar</taxon>
        <taxon>Alveolata</taxon>
        <taxon>Ciliophora</taxon>
        <taxon>Postciliodesmatophora</taxon>
        <taxon>Heterotrichea</taxon>
        <taxon>Heterotrichida</taxon>
        <taxon>Blepharismidae</taxon>
        <taxon>Blepharisma</taxon>
    </lineage>
</organism>
<evidence type="ECO:0000256" key="6">
    <source>
        <dbReference type="SAM" id="Phobius"/>
    </source>
</evidence>
<dbReference type="EMBL" id="CAJZBQ010000062">
    <property type="protein sequence ID" value="CAG9335704.1"/>
    <property type="molecule type" value="Genomic_DNA"/>
</dbReference>
<evidence type="ECO:0000256" key="5">
    <source>
        <dbReference type="PROSITE-ProRule" id="PRU00205"/>
    </source>
</evidence>
<evidence type="ECO:0000313" key="8">
    <source>
        <dbReference type="EMBL" id="CAG9335704.1"/>
    </source>
</evidence>
<feature type="transmembrane region" description="Helical" evidence="6">
    <location>
        <begin position="252"/>
        <end position="273"/>
    </location>
</feature>
<evidence type="ECO:0000259" key="7">
    <source>
        <dbReference type="PROSITE" id="PS50922"/>
    </source>
</evidence>
<dbReference type="Pfam" id="PF03798">
    <property type="entry name" value="TRAM_LAG1_CLN8"/>
    <property type="match status" value="1"/>
</dbReference>
<dbReference type="GO" id="GO:0050291">
    <property type="term" value="F:sphingosine N-acyltransferase activity"/>
    <property type="evidence" value="ECO:0007669"/>
    <property type="project" value="InterPro"/>
</dbReference>
<evidence type="ECO:0000256" key="4">
    <source>
        <dbReference type="ARBA" id="ARBA00023136"/>
    </source>
</evidence>
<evidence type="ECO:0000256" key="2">
    <source>
        <dbReference type="ARBA" id="ARBA00022692"/>
    </source>
</evidence>
<keyword evidence="3 6" id="KW-1133">Transmembrane helix</keyword>
<accession>A0AAU9KG10</accession>
<reference evidence="8" key="1">
    <citation type="submission" date="2021-09" db="EMBL/GenBank/DDBJ databases">
        <authorList>
            <consortium name="AG Swart"/>
            <person name="Singh M."/>
            <person name="Singh A."/>
            <person name="Seah K."/>
            <person name="Emmerich C."/>
        </authorList>
    </citation>
    <scope>NUCLEOTIDE SEQUENCE</scope>
    <source>
        <strain evidence="8">ATCC30299</strain>
    </source>
</reference>
<dbReference type="AlphaFoldDB" id="A0AAU9KG10"/>
<comment type="caution">
    <text evidence="8">The sequence shown here is derived from an EMBL/GenBank/DDBJ whole genome shotgun (WGS) entry which is preliminary data.</text>
</comment>
<feature type="transmembrane region" description="Helical" evidence="6">
    <location>
        <begin position="33"/>
        <end position="50"/>
    </location>
</feature>
<dbReference type="Proteomes" id="UP001162131">
    <property type="component" value="Unassembled WGS sequence"/>
</dbReference>
<feature type="transmembrane region" description="Helical" evidence="6">
    <location>
        <begin position="120"/>
        <end position="141"/>
    </location>
</feature>
<evidence type="ECO:0000313" key="9">
    <source>
        <dbReference type="Proteomes" id="UP001162131"/>
    </source>
</evidence>
<proteinExistence type="predicted"/>
<evidence type="ECO:0000256" key="1">
    <source>
        <dbReference type="ARBA" id="ARBA00004141"/>
    </source>
</evidence>
<dbReference type="GO" id="GO:0016020">
    <property type="term" value="C:membrane"/>
    <property type="evidence" value="ECO:0007669"/>
    <property type="project" value="UniProtKB-SubCell"/>
</dbReference>
<dbReference type="SMART" id="SM00724">
    <property type="entry name" value="TLC"/>
    <property type="match status" value="1"/>
</dbReference>
<feature type="domain" description="TLC" evidence="7">
    <location>
        <begin position="115"/>
        <end position="323"/>
    </location>
</feature>
<comment type="subcellular location">
    <subcellularLocation>
        <location evidence="1">Membrane</location>
        <topology evidence="1">Multi-pass membrane protein</topology>
    </subcellularLocation>
</comment>
<dbReference type="PROSITE" id="PS50922">
    <property type="entry name" value="TLC"/>
    <property type="match status" value="1"/>
</dbReference>
<name>A0AAU9KG10_9CILI</name>
<keyword evidence="4 5" id="KW-0472">Membrane</keyword>
<keyword evidence="9" id="KW-1185">Reference proteome</keyword>
<gene>
    <name evidence="8" type="ORF">BSTOLATCC_MIC64167</name>
</gene>
<evidence type="ECO:0000256" key="3">
    <source>
        <dbReference type="ARBA" id="ARBA00022989"/>
    </source>
</evidence>
<keyword evidence="2 5" id="KW-0812">Transmembrane</keyword>
<dbReference type="GO" id="GO:0046513">
    <property type="term" value="P:ceramide biosynthetic process"/>
    <property type="evidence" value="ECO:0007669"/>
    <property type="project" value="InterPro"/>
</dbReference>
<dbReference type="PANTHER" id="PTHR12560">
    <property type="entry name" value="LONGEVITY ASSURANCE FACTOR 1 LAG1"/>
    <property type="match status" value="1"/>
</dbReference>
<feature type="transmembrane region" description="Helical" evidence="6">
    <location>
        <begin position="204"/>
        <end position="231"/>
    </location>
</feature>
<dbReference type="PANTHER" id="PTHR12560:SF0">
    <property type="entry name" value="LD18904P"/>
    <property type="match status" value="1"/>
</dbReference>
<dbReference type="InterPro" id="IPR006634">
    <property type="entry name" value="TLC-dom"/>
</dbReference>
<feature type="transmembrane region" description="Helical" evidence="6">
    <location>
        <begin position="75"/>
        <end position="99"/>
    </location>
</feature>